<reference evidence="2 3" key="1">
    <citation type="submission" date="2012-04" db="EMBL/GenBank/DDBJ databases">
        <title>The Genome Sequence of Saprolegnia declina VS20.</title>
        <authorList>
            <consortium name="The Broad Institute Genome Sequencing Platform"/>
            <person name="Russ C."/>
            <person name="Nusbaum C."/>
            <person name="Tyler B."/>
            <person name="van West P."/>
            <person name="Dieguez-Uribeondo J."/>
            <person name="de Bruijn I."/>
            <person name="Tripathy S."/>
            <person name="Jiang R."/>
            <person name="Young S.K."/>
            <person name="Zeng Q."/>
            <person name="Gargeya S."/>
            <person name="Fitzgerald M."/>
            <person name="Haas B."/>
            <person name="Abouelleil A."/>
            <person name="Alvarado L."/>
            <person name="Arachchi H.M."/>
            <person name="Berlin A."/>
            <person name="Chapman S.B."/>
            <person name="Goldberg J."/>
            <person name="Griggs A."/>
            <person name="Gujja S."/>
            <person name="Hansen M."/>
            <person name="Howarth C."/>
            <person name="Imamovic A."/>
            <person name="Larimer J."/>
            <person name="McCowen C."/>
            <person name="Montmayeur A."/>
            <person name="Murphy C."/>
            <person name="Neiman D."/>
            <person name="Pearson M."/>
            <person name="Priest M."/>
            <person name="Roberts A."/>
            <person name="Saif S."/>
            <person name="Shea T."/>
            <person name="Sisk P."/>
            <person name="Sykes S."/>
            <person name="Wortman J."/>
            <person name="Nusbaum C."/>
            <person name="Birren B."/>
        </authorList>
    </citation>
    <scope>NUCLEOTIDE SEQUENCE [LARGE SCALE GENOMIC DNA]</scope>
    <source>
        <strain evidence="2 3">VS20</strain>
    </source>
</reference>
<dbReference type="AlphaFoldDB" id="T0RKA0"/>
<protein>
    <recommendedName>
        <fullName evidence="4">F-box domain-containing protein</fullName>
    </recommendedName>
</protein>
<evidence type="ECO:0000256" key="1">
    <source>
        <dbReference type="SAM" id="MobiDB-lite"/>
    </source>
</evidence>
<sequence length="190" mass="21431">MAGHKRTSAANSAPTPRSVKRAKTETVIETFGPDMLRNILSFLQPKDALNLSSASAALDAAMDKSVWCYVLLEQCGVEPTLLKPRTQLRKKVLGLIEKKSCRHCGYFGRTKPSLYRIKVFSEHHGKQLCGRCVQLPMYQEIGRLAACQRYKLKFRQLETLPVRHVSTGKMHNFQDVLDLVARVRPLAPLL</sequence>
<dbReference type="VEuPathDB" id="FungiDB:SDRG_09705"/>
<dbReference type="SUPFAM" id="SSF81383">
    <property type="entry name" value="F-box domain"/>
    <property type="match status" value="1"/>
</dbReference>
<gene>
    <name evidence="2" type="ORF">SDRG_09705</name>
</gene>
<dbReference type="InParanoid" id="T0RKA0"/>
<dbReference type="RefSeq" id="XP_008613877.1">
    <property type="nucleotide sequence ID" value="XM_008615655.1"/>
</dbReference>
<feature type="region of interest" description="Disordered" evidence="1">
    <location>
        <begin position="1"/>
        <end position="22"/>
    </location>
</feature>
<evidence type="ECO:0000313" key="3">
    <source>
        <dbReference type="Proteomes" id="UP000030762"/>
    </source>
</evidence>
<dbReference type="OrthoDB" id="10336347at2759"/>
<evidence type="ECO:0000313" key="2">
    <source>
        <dbReference type="EMBL" id="EQC32733.1"/>
    </source>
</evidence>
<evidence type="ECO:0008006" key="4">
    <source>
        <dbReference type="Google" id="ProtNLM"/>
    </source>
</evidence>
<dbReference type="EMBL" id="JH767162">
    <property type="protein sequence ID" value="EQC32733.1"/>
    <property type="molecule type" value="Genomic_DNA"/>
</dbReference>
<accession>T0RKA0</accession>
<name>T0RKA0_SAPDV</name>
<dbReference type="Proteomes" id="UP000030762">
    <property type="component" value="Unassembled WGS sequence"/>
</dbReference>
<dbReference type="InterPro" id="IPR036047">
    <property type="entry name" value="F-box-like_dom_sf"/>
</dbReference>
<dbReference type="GeneID" id="19950432"/>
<organism evidence="2 3">
    <name type="scientific">Saprolegnia diclina (strain VS20)</name>
    <dbReference type="NCBI Taxonomy" id="1156394"/>
    <lineage>
        <taxon>Eukaryota</taxon>
        <taxon>Sar</taxon>
        <taxon>Stramenopiles</taxon>
        <taxon>Oomycota</taxon>
        <taxon>Saprolegniomycetes</taxon>
        <taxon>Saprolegniales</taxon>
        <taxon>Saprolegniaceae</taxon>
        <taxon>Saprolegnia</taxon>
    </lineage>
</organism>
<dbReference type="OMA" id="QCGVEPT"/>
<proteinExistence type="predicted"/>
<keyword evidence="3" id="KW-1185">Reference proteome</keyword>